<protein>
    <submittedName>
        <fullName evidence="2">Uncharacterized protein</fullName>
    </submittedName>
</protein>
<evidence type="ECO:0000313" key="3">
    <source>
        <dbReference type="Proteomes" id="UP000695562"/>
    </source>
</evidence>
<feature type="region of interest" description="Disordered" evidence="1">
    <location>
        <begin position="99"/>
        <end position="121"/>
    </location>
</feature>
<evidence type="ECO:0000256" key="1">
    <source>
        <dbReference type="SAM" id="MobiDB-lite"/>
    </source>
</evidence>
<reference evidence="2" key="1">
    <citation type="submission" date="2020-01" db="EMBL/GenBank/DDBJ databases">
        <title>Development of genomics and gene disruption for Polysphondylium violaceum indicates a role for the polyketide synthase stlB in stalk morphogenesis.</title>
        <authorList>
            <person name="Narita B."/>
            <person name="Kawabe Y."/>
            <person name="Kin K."/>
            <person name="Saito T."/>
            <person name="Gibbs R."/>
            <person name="Kuspa A."/>
            <person name="Muzny D."/>
            <person name="Queller D."/>
            <person name="Richards S."/>
            <person name="Strassman J."/>
            <person name="Sucgang R."/>
            <person name="Worley K."/>
            <person name="Schaap P."/>
        </authorList>
    </citation>
    <scope>NUCLEOTIDE SEQUENCE</scope>
    <source>
        <strain evidence="2">QSvi11</strain>
    </source>
</reference>
<feature type="compositionally biased region" description="Low complexity" evidence="1">
    <location>
        <begin position="99"/>
        <end position="108"/>
    </location>
</feature>
<dbReference type="OrthoDB" id="10640575at2759"/>
<proteinExistence type="predicted"/>
<sequence length="379" mass="43289">MTASSNSFFQNRIDDFSSSLGAKDSRSGGGGDISTVDLIMGLNQEIEQLQKELDSLDTIQSSWNYSNNNNNSSSSNTFLIDEIVKKSEYDYFKNVVSKNHTTNNSNNDKNSHISADHQESELQKELLKETSGYKIDFFSVKTSEDISTTDNINNSQSKKPKLEMRKYYKYKGSCYDIPFSIEFIVVNQDRGNKDELSLFSSTSSSTTTSTTTSSFVDYLDIQLPILFCTHFKQFISHCKETKSLGLFLNSFQKISLSLFNRHQFFTTLYQIMEASIEINDSFLETTFSNPGGYYSNSFIFHPNGTPTLYLYWDIKCQRPYYNVEHSISIIPDPQFYSKSSKKSMETILETFKSNDQQCSFTEIKNLVNLIISINSYNGD</sequence>
<keyword evidence="3" id="KW-1185">Reference proteome</keyword>
<dbReference type="AlphaFoldDB" id="A0A8J4UXM5"/>
<dbReference type="Proteomes" id="UP000695562">
    <property type="component" value="Unassembled WGS sequence"/>
</dbReference>
<feature type="compositionally biased region" description="Basic and acidic residues" evidence="1">
    <location>
        <begin position="109"/>
        <end position="121"/>
    </location>
</feature>
<name>A0A8J4UXM5_9MYCE</name>
<gene>
    <name evidence="2" type="ORF">CYY_007563</name>
</gene>
<comment type="caution">
    <text evidence="2">The sequence shown here is derived from an EMBL/GenBank/DDBJ whole genome shotgun (WGS) entry which is preliminary data.</text>
</comment>
<organism evidence="2 3">
    <name type="scientific">Polysphondylium violaceum</name>
    <dbReference type="NCBI Taxonomy" id="133409"/>
    <lineage>
        <taxon>Eukaryota</taxon>
        <taxon>Amoebozoa</taxon>
        <taxon>Evosea</taxon>
        <taxon>Eumycetozoa</taxon>
        <taxon>Dictyostelia</taxon>
        <taxon>Dictyosteliales</taxon>
        <taxon>Dictyosteliaceae</taxon>
        <taxon>Polysphondylium</taxon>
    </lineage>
</organism>
<dbReference type="EMBL" id="AJWJ01000411">
    <property type="protein sequence ID" value="KAF2071115.1"/>
    <property type="molecule type" value="Genomic_DNA"/>
</dbReference>
<accession>A0A8J4UXM5</accession>
<evidence type="ECO:0000313" key="2">
    <source>
        <dbReference type="EMBL" id="KAF2071115.1"/>
    </source>
</evidence>